<dbReference type="STRING" id="717231.Flexsi_0148"/>
<feature type="transmembrane region" description="Helical" evidence="1">
    <location>
        <begin position="12"/>
        <end position="30"/>
    </location>
</feature>
<protein>
    <submittedName>
        <fullName evidence="2">Acriflavin resistance protein</fullName>
    </submittedName>
</protein>
<keyword evidence="3" id="KW-1185">Reference proteome</keyword>
<dbReference type="eggNOG" id="COG0841">
    <property type="taxonomic scope" value="Bacteria"/>
</dbReference>
<dbReference type="SUPFAM" id="SSF82693">
    <property type="entry name" value="Multidrug efflux transporter AcrB pore domain, PN1, PN2, PC1 and PC2 subdomains"/>
    <property type="match status" value="2"/>
</dbReference>
<dbReference type="InterPro" id="IPR001036">
    <property type="entry name" value="Acrflvin-R"/>
</dbReference>
<dbReference type="InterPro" id="IPR027463">
    <property type="entry name" value="AcrB_DN_DC_subdom"/>
</dbReference>
<dbReference type="Gene3D" id="3.30.70.1430">
    <property type="entry name" value="Multidrug efflux transporter AcrB pore domain"/>
    <property type="match status" value="2"/>
</dbReference>
<feature type="transmembrane region" description="Helical" evidence="1">
    <location>
        <begin position="859"/>
        <end position="878"/>
    </location>
</feature>
<feature type="transmembrane region" description="Helical" evidence="1">
    <location>
        <begin position="353"/>
        <end position="373"/>
    </location>
</feature>
<reference evidence="3" key="2">
    <citation type="submission" date="2011-06" db="EMBL/GenBank/DDBJ databases">
        <title>The complete genome of Flexistipes sinusarabici DSM 4947.</title>
        <authorList>
            <person name="Lucas S."/>
            <person name="Han J."/>
            <person name="Lapidus A."/>
            <person name="Bruce D."/>
            <person name="Goodwin L."/>
            <person name="Pitluck S."/>
            <person name="Peters L."/>
            <person name="Kyrpides N."/>
            <person name="Mavromatis K."/>
            <person name="Ivanova N."/>
            <person name="Mikhailova N."/>
            <person name="Chertkov O."/>
            <person name="Detter J.C."/>
            <person name="Tapia R."/>
            <person name="Han C."/>
            <person name="Land M."/>
            <person name="Hauser L."/>
            <person name="Markowitz V."/>
            <person name="Cheng J.-F."/>
            <person name="Hugenholtz P."/>
            <person name="Woyke T."/>
            <person name="Wu D."/>
            <person name="Spring S."/>
            <person name="Schroeder M."/>
            <person name="Brambilla E."/>
            <person name="Klenk H.-P."/>
            <person name="Eisen J.A."/>
        </authorList>
    </citation>
    <scope>NUCLEOTIDE SEQUENCE [LARGE SCALE GENOMIC DNA]</scope>
    <source>
        <strain evidence="3">DSM 4947 / MAS 10</strain>
    </source>
</reference>
<feature type="transmembrane region" description="Helical" evidence="1">
    <location>
        <begin position="956"/>
        <end position="975"/>
    </location>
</feature>
<feature type="transmembrane region" description="Helical" evidence="1">
    <location>
        <begin position="327"/>
        <end position="346"/>
    </location>
</feature>
<name>F8E7C7_FLESM</name>
<dbReference type="KEGG" id="fsi:Flexsi_0148"/>
<reference evidence="2 3" key="1">
    <citation type="journal article" date="2011" name="Stand. Genomic Sci.">
        <title>Genome sequence of the moderately thermophilic halophile Flexistipes sinusarabici strain (MAS10).</title>
        <authorList>
            <person name="Lapidus A."/>
            <person name="Chertkov O."/>
            <person name="Nolan M."/>
            <person name="Lucas S."/>
            <person name="Hammon N."/>
            <person name="Deshpande S."/>
            <person name="Cheng J.F."/>
            <person name="Tapia R."/>
            <person name="Han C."/>
            <person name="Goodwin L."/>
            <person name="Pitluck S."/>
            <person name="Liolios K."/>
            <person name="Pagani I."/>
            <person name="Ivanova N."/>
            <person name="Huntemann M."/>
            <person name="Mavromatis K."/>
            <person name="Mikhailova N."/>
            <person name="Pati A."/>
            <person name="Chen A."/>
            <person name="Palaniappan K."/>
            <person name="Land M."/>
            <person name="Hauser L."/>
            <person name="Brambilla E.M."/>
            <person name="Rohde M."/>
            <person name="Abt B."/>
            <person name="Spring S."/>
            <person name="Goker M."/>
            <person name="Bristow J."/>
            <person name="Eisen J.A."/>
            <person name="Markowitz V."/>
            <person name="Hugenholtz P."/>
            <person name="Kyrpides N.C."/>
            <person name="Klenk H.P."/>
            <person name="Woyke T."/>
        </authorList>
    </citation>
    <scope>NUCLEOTIDE SEQUENCE [LARGE SCALE GENOMIC DNA]</scope>
    <source>
        <strain evidence="3">DSM 4947 / MAS 10</strain>
    </source>
</reference>
<dbReference type="SUPFAM" id="SSF82866">
    <property type="entry name" value="Multidrug efflux transporter AcrB transmembrane domain"/>
    <property type="match status" value="2"/>
</dbReference>
<keyword evidence="1" id="KW-0812">Transmembrane</keyword>
<gene>
    <name evidence="2" type="ordered locus">Flexsi_0148</name>
</gene>
<feature type="transmembrane region" description="Helical" evidence="1">
    <location>
        <begin position="457"/>
        <end position="484"/>
    </location>
</feature>
<evidence type="ECO:0000256" key="1">
    <source>
        <dbReference type="SAM" id="Phobius"/>
    </source>
</evidence>
<dbReference type="Proteomes" id="UP000006621">
    <property type="component" value="Chromosome"/>
</dbReference>
<dbReference type="RefSeq" id="WP_013885356.1">
    <property type="nucleotide sequence ID" value="NC_015672.1"/>
</dbReference>
<dbReference type="PANTHER" id="PTHR32063:SF0">
    <property type="entry name" value="SWARMING MOTILITY PROTEIN SWRC"/>
    <property type="match status" value="1"/>
</dbReference>
<dbReference type="Gene3D" id="3.30.2090.10">
    <property type="entry name" value="Multidrug efflux transporter AcrB TolC docking domain, DN and DC subdomains"/>
    <property type="match status" value="2"/>
</dbReference>
<proteinExistence type="predicted"/>
<feature type="transmembrane region" description="Helical" evidence="1">
    <location>
        <begin position="527"/>
        <end position="545"/>
    </location>
</feature>
<dbReference type="GO" id="GO:0005886">
    <property type="term" value="C:plasma membrane"/>
    <property type="evidence" value="ECO:0007669"/>
    <property type="project" value="TreeGrafter"/>
</dbReference>
<dbReference type="GO" id="GO:0042910">
    <property type="term" value="F:xenobiotic transmembrane transporter activity"/>
    <property type="evidence" value="ECO:0007669"/>
    <property type="project" value="TreeGrafter"/>
</dbReference>
<dbReference type="Pfam" id="PF00873">
    <property type="entry name" value="ACR_tran"/>
    <property type="match status" value="1"/>
</dbReference>
<keyword evidence="1" id="KW-1133">Transmembrane helix</keyword>
<dbReference type="OrthoDB" id="8430015at2"/>
<organism evidence="2 3">
    <name type="scientific">Flexistipes sinusarabici (strain ATCC 49648 / DSM 4947 / MAS 10)</name>
    <dbReference type="NCBI Taxonomy" id="717231"/>
    <lineage>
        <taxon>Bacteria</taxon>
        <taxon>Pseudomonadati</taxon>
        <taxon>Deferribacterota</taxon>
        <taxon>Deferribacteres</taxon>
        <taxon>Deferribacterales</taxon>
        <taxon>Flexistipitaceae</taxon>
        <taxon>Flexistipes</taxon>
    </lineage>
</organism>
<feature type="transmembrane region" description="Helical" evidence="1">
    <location>
        <begin position="379"/>
        <end position="403"/>
    </location>
</feature>
<accession>F8E7C7</accession>
<feature type="transmembrane region" description="Helical" evidence="1">
    <location>
        <begin position="885"/>
        <end position="905"/>
    </location>
</feature>
<dbReference type="SUPFAM" id="SSF82714">
    <property type="entry name" value="Multidrug efflux transporter AcrB TolC docking domain, DN and DC subdomains"/>
    <property type="match status" value="1"/>
</dbReference>
<dbReference type="HOGENOM" id="CLU_002755_1_2_0"/>
<keyword evidence="1" id="KW-0472">Membrane</keyword>
<sequence>MFDFFYKRPQLLYSLLAGFIFLGLIGFLKMPRNFFPDAEYPQVFVITQVPGATAETVSSTVSKVLEEEIYTLANIRSVSSTNIAGMSVVRAEFDYSKELGEAAVYVNNALNRVRSQLPEDAAPSIYTSGAFNAPVDVFTLTPAVDSMTLADVRKIAESDVKRELLQNKYIGNVEIFGGYEGAVSVELDPMKMRKYSLVAADVIKTISNTYKDIPMGFLQSEDNYITVNFYGEDVPVGSLRKLSVKSNVKLKDVAEISWGHDKNRSAYVGNAQNGIAVIVKRPPGGSIVDASNAAREIVDKLKNRFDNIAFSISDTQKDLVDTSLRNMFDTLKLTIIIVVFVILLFLANIRATLASAITIPMIFFTSLGVIWITGGELNLIVMTAIVLALGLVVDDSVVVLENIERHFNDLNKPIDRAVKEGTKEVTLASFSGTLTTIIAVFPLMFVGGFPEKIFKPLSFTLIIALSVSYFLSITFIPRVFILFYKNGTKQWKIEKVLNNFYFKTLDKLKLPYISMLKSTKKSHFRKIFIILIAFALLVVSGKNIVPVIGRDVIPPMDTGIIKVQVSFSSNMPSLESLHRIKGFTEWLHKQPEVKKSSVSIGSEPGVLAMGNGALSGEVNIIIHLSNRFDRDASMWDVEERIRKQLSQLKGAKYVNVYDYGATPFSSIKAPVVTRIKAEDFETLPQIASKIREKMLNVKGINSADINWNNDMKEVLLDINKSKLAFYGLTGTELSRQLALKGVRAGDKSSFSSIKSQEIKVYYEKPFDENIRSLSLLPIKTEKGFIPLSQLVDIKTGFTPAKITREDLLYSIDVNGYTGKRPVSIVTSDVKKKIAELDTVGYKVSQEGNITALNDSFKRLSVAVGISAIFLLIALYTIYKSMKLALIMIPMLPLSAIGAFWALLFFNKPLCLPAMVGLLLLFGIILNNAILLVDFYREFKDEYGPFDAAVKSVQVRFRPVLMTAVSTIAGMIPLALEMAVGLERVSPLADVAIGGLLIGTVITLVFIPMFCYWFEGKKTKTE</sequence>
<dbReference type="EMBL" id="CP002858">
    <property type="protein sequence ID" value="AEI13842.1"/>
    <property type="molecule type" value="Genomic_DNA"/>
</dbReference>
<dbReference type="Gene3D" id="3.30.70.1320">
    <property type="entry name" value="Multidrug efflux transporter AcrB pore domain like"/>
    <property type="match status" value="1"/>
</dbReference>
<feature type="transmembrane region" description="Helical" evidence="1">
    <location>
        <begin position="990"/>
        <end position="1013"/>
    </location>
</feature>
<dbReference type="AlphaFoldDB" id="F8E7C7"/>
<evidence type="ECO:0000313" key="3">
    <source>
        <dbReference type="Proteomes" id="UP000006621"/>
    </source>
</evidence>
<feature type="transmembrane region" description="Helical" evidence="1">
    <location>
        <begin position="424"/>
        <end position="445"/>
    </location>
</feature>
<dbReference type="PANTHER" id="PTHR32063">
    <property type="match status" value="1"/>
</dbReference>
<feature type="transmembrane region" description="Helical" evidence="1">
    <location>
        <begin position="911"/>
        <end position="935"/>
    </location>
</feature>
<dbReference type="Gene3D" id="3.30.70.1440">
    <property type="entry name" value="Multidrug efflux transporter AcrB pore domain"/>
    <property type="match status" value="1"/>
</dbReference>
<evidence type="ECO:0000313" key="2">
    <source>
        <dbReference type="EMBL" id="AEI13842.1"/>
    </source>
</evidence>
<dbReference type="PRINTS" id="PR00702">
    <property type="entry name" value="ACRIFLAVINRP"/>
</dbReference>
<dbReference type="Gene3D" id="1.20.1640.10">
    <property type="entry name" value="Multidrug efflux transporter AcrB transmembrane domain"/>
    <property type="match status" value="2"/>
</dbReference>